<keyword evidence="2 5" id="KW-0812">Transmembrane</keyword>
<dbReference type="InterPro" id="IPR005828">
    <property type="entry name" value="MFS_sugar_transport-like"/>
</dbReference>
<keyword evidence="4 5" id="KW-0472">Membrane</keyword>
<organism evidence="6 7">
    <name type="scientific">Aphis glycines</name>
    <name type="common">Soybean aphid</name>
    <dbReference type="NCBI Taxonomy" id="307491"/>
    <lineage>
        <taxon>Eukaryota</taxon>
        <taxon>Metazoa</taxon>
        <taxon>Ecdysozoa</taxon>
        <taxon>Arthropoda</taxon>
        <taxon>Hexapoda</taxon>
        <taxon>Insecta</taxon>
        <taxon>Pterygota</taxon>
        <taxon>Neoptera</taxon>
        <taxon>Paraneoptera</taxon>
        <taxon>Hemiptera</taxon>
        <taxon>Sternorrhyncha</taxon>
        <taxon>Aphidomorpha</taxon>
        <taxon>Aphidoidea</taxon>
        <taxon>Aphididae</taxon>
        <taxon>Aphidini</taxon>
        <taxon>Aphis</taxon>
        <taxon>Aphis</taxon>
    </lineage>
</organism>
<feature type="transmembrane region" description="Helical" evidence="5">
    <location>
        <begin position="236"/>
        <end position="257"/>
    </location>
</feature>
<feature type="transmembrane region" description="Helical" evidence="5">
    <location>
        <begin position="171"/>
        <end position="195"/>
    </location>
</feature>
<evidence type="ECO:0000256" key="3">
    <source>
        <dbReference type="ARBA" id="ARBA00022989"/>
    </source>
</evidence>
<feature type="transmembrane region" description="Helical" evidence="5">
    <location>
        <begin position="350"/>
        <end position="372"/>
    </location>
</feature>
<dbReference type="Pfam" id="PF00083">
    <property type="entry name" value="Sugar_tr"/>
    <property type="match status" value="2"/>
</dbReference>
<dbReference type="AlphaFoldDB" id="A0A6G0TWE2"/>
<evidence type="ECO:0000313" key="7">
    <source>
        <dbReference type="Proteomes" id="UP000475862"/>
    </source>
</evidence>
<feature type="transmembrane region" description="Helical" evidence="5">
    <location>
        <begin position="919"/>
        <end position="941"/>
    </location>
</feature>
<dbReference type="PANTHER" id="PTHR24064">
    <property type="entry name" value="SOLUTE CARRIER FAMILY 22 MEMBER"/>
    <property type="match status" value="1"/>
</dbReference>
<gene>
    <name evidence="6" type="ORF">AGLY_005263</name>
</gene>
<feature type="non-terminal residue" evidence="6">
    <location>
        <position position="1161"/>
    </location>
</feature>
<dbReference type="SUPFAM" id="SSF103473">
    <property type="entry name" value="MFS general substrate transporter"/>
    <property type="match status" value="2"/>
</dbReference>
<evidence type="ECO:0000256" key="5">
    <source>
        <dbReference type="SAM" id="Phobius"/>
    </source>
</evidence>
<feature type="transmembrane region" description="Helical" evidence="5">
    <location>
        <begin position="886"/>
        <end position="907"/>
    </location>
</feature>
<accession>A0A6G0TWE2</accession>
<evidence type="ECO:0000256" key="2">
    <source>
        <dbReference type="ARBA" id="ARBA00022692"/>
    </source>
</evidence>
<feature type="transmembrane region" description="Helical" evidence="5">
    <location>
        <begin position="379"/>
        <end position="397"/>
    </location>
</feature>
<dbReference type="Pfam" id="PF07690">
    <property type="entry name" value="MFS_1"/>
    <property type="match status" value="1"/>
</dbReference>
<evidence type="ECO:0000256" key="4">
    <source>
        <dbReference type="ARBA" id="ARBA00023136"/>
    </source>
</evidence>
<feature type="transmembrane region" description="Helical" evidence="5">
    <location>
        <begin position="317"/>
        <end position="338"/>
    </location>
</feature>
<feature type="transmembrane region" description="Helical" evidence="5">
    <location>
        <begin position="20"/>
        <end position="43"/>
    </location>
</feature>
<feature type="transmembrane region" description="Helical" evidence="5">
    <location>
        <begin position="743"/>
        <end position="767"/>
    </location>
</feature>
<comment type="subcellular location">
    <subcellularLocation>
        <location evidence="1">Membrane</location>
        <topology evidence="1">Multi-pass membrane protein</topology>
    </subcellularLocation>
</comment>
<keyword evidence="7" id="KW-1185">Reference proteome</keyword>
<proteinExistence type="predicted"/>
<feature type="transmembrane region" description="Helical" evidence="5">
    <location>
        <begin position="439"/>
        <end position="458"/>
    </location>
</feature>
<feature type="transmembrane region" description="Helical" evidence="5">
    <location>
        <begin position="973"/>
        <end position="996"/>
    </location>
</feature>
<feature type="transmembrane region" description="Helical" evidence="5">
    <location>
        <begin position="139"/>
        <end position="159"/>
    </location>
</feature>
<protein>
    <recommendedName>
        <fullName evidence="8">Major facilitator superfamily (MFS) profile domain-containing protein</fullName>
    </recommendedName>
</protein>
<dbReference type="OrthoDB" id="2544694at2759"/>
<feature type="transmembrane region" description="Helical" evidence="5">
    <location>
        <begin position="464"/>
        <end position="487"/>
    </location>
</feature>
<reference evidence="6 7" key="1">
    <citation type="submission" date="2019-08" db="EMBL/GenBank/DDBJ databases">
        <title>The genome of the soybean aphid Biotype 1, its phylome, world population structure and adaptation to the North American continent.</title>
        <authorList>
            <person name="Giordano R."/>
            <person name="Donthu R.K."/>
            <person name="Hernandez A.G."/>
            <person name="Wright C.L."/>
            <person name="Zimin A.V."/>
        </authorList>
    </citation>
    <scope>NUCLEOTIDE SEQUENCE [LARGE SCALE GENOMIC DNA]</scope>
    <source>
        <tissue evidence="6">Whole aphids</tissue>
    </source>
</reference>
<feature type="transmembrane region" description="Helical" evidence="5">
    <location>
        <begin position="403"/>
        <end position="427"/>
    </location>
</feature>
<sequence>MADDLEKYIDSYSKRRWQVFVLLLMVGTPGIFNAIQLSSYVFLVDKPSYWCDISDLTSAEHYDCTQLHQNYSSNKIEECSYYDRNYSIFAKNGYNWSMNNLKTATSKPCQYYKYSNKESVVTEWDLVCDNVAKKSNIQAVLAFGKFIGGLLFGSISDIYGRKFAFNLAALIYMFSGPSAVLIDSYVLFLLARFLIVTELTSGKTRTLLCLLMNMSYPIGYVLLSIIAYYIRPWRKLLLVLSLPIFGLFLPESPKWLLSQGRKKQALMTMAKLVPSVVNADIDNNDKDNVQIKMTKKSNGKCMEFLSAYTSLFSTLDLSAKTVISLFCGLSCGLSYYVIALNGDNITADRYVYVALNGIFEGVSYVFTVPLLIYVGRKKAVSCLFFLSGILQLILLAIPQEKVNILLCVTLIARFFVSALFSTIVLFISELYPTIIRNTGIGMLLTFSQIGSIIAPYIVDILGAKAWYIPSTVCGALSIFVSSLVLMLPETRKTVLPNTLEEMKNINSVKLSNCAYLAFCKNSKHKPYSALPIQNPKYWYRYNTLSICFNFSIKQIKVNLLSCTTNCKMVDKLDKYIDSYSKEWYQAFLLLLMAGTPGIFNAIQISSYVFLVDKPSYWCDIPVLKAAGWSDQMLLNVSTPHQNYSSNKIEECSYYDRNYSIFAKNGYNWSMNNLETATSKPCQYYKYSNKESVVTEWDLVCDNVAKKSNIQAVLAFGKFIGGLLFGSISDIYGRKYAFNLAALIYMFSGPSAALMDSYVLFLIARFLIVTELTSGKTRTLLCLLMNMAYPIGYVLLSIIAYYVRPWRMLLLALSLPMFLPESPKWLMSQGRKRQAWEVMTKLVPSAVHANKDDDDEDMVEIRKSKKSQGKCKEFLSTFTTLFSTWDLSAKTSISFSCGFVCGLSYYVIALNGDNITADRYIYVALNGVVEGLAYLSTIPLLLYVGRKIAVSGLFFASGILQLALLTIPQENANFLLIVALLGKFCVSAVFSVSLLYISELYPTTIRNTGLGTSLTISQIGSVIAPYVVELLGAKAWYIPSTVCGILGIFVSSLVLMLPETKGTVLPDTLEDMKITRSKFLNWTLEFVPRAYPGDCVVRPILETLDTLAHADVQIGSGQIPKMVSLKTKRHLKTILTAAKLLRHCSELTMAYPRILSGARNVV</sequence>
<dbReference type="InterPro" id="IPR036259">
    <property type="entry name" value="MFS_trans_sf"/>
</dbReference>
<name>A0A6G0TWE2_APHGL</name>
<dbReference type="Gene3D" id="1.20.1250.20">
    <property type="entry name" value="MFS general substrate transporter like domains"/>
    <property type="match status" value="2"/>
</dbReference>
<keyword evidence="3 5" id="KW-1133">Transmembrane helix</keyword>
<dbReference type="InterPro" id="IPR011701">
    <property type="entry name" value="MFS"/>
</dbReference>
<feature type="transmembrane region" description="Helical" evidence="5">
    <location>
        <begin position="947"/>
        <end position="966"/>
    </location>
</feature>
<comment type="caution">
    <text evidence="6">The sequence shown here is derived from an EMBL/GenBank/DDBJ whole genome shotgun (WGS) entry which is preliminary data.</text>
</comment>
<dbReference type="EMBL" id="VYZN01000014">
    <property type="protein sequence ID" value="KAE9540011.1"/>
    <property type="molecule type" value="Genomic_DNA"/>
</dbReference>
<feature type="transmembrane region" description="Helical" evidence="5">
    <location>
        <begin position="711"/>
        <end position="731"/>
    </location>
</feature>
<feature type="transmembrane region" description="Helical" evidence="5">
    <location>
        <begin position="779"/>
        <end position="802"/>
    </location>
</feature>
<dbReference type="GO" id="GO:0022857">
    <property type="term" value="F:transmembrane transporter activity"/>
    <property type="evidence" value="ECO:0007669"/>
    <property type="project" value="InterPro"/>
</dbReference>
<feature type="transmembrane region" description="Helical" evidence="5">
    <location>
        <begin position="1034"/>
        <end position="1056"/>
    </location>
</feature>
<feature type="transmembrane region" description="Helical" evidence="5">
    <location>
        <begin position="207"/>
        <end position="230"/>
    </location>
</feature>
<dbReference type="GO" id="GO:0016020">
    <property type="term" value="C:membrane"/>
    <property type="evidence" value="ECO:0007669"/>
    <property type="project" value="UniProtKB-SubCell"/>
</dbReference>
<evidence type="ECO:0000256" key="1">
    <source>
        <dbReference type="ARBA" id="ARBA00004141"/>
    </source>
</evidence>
<dbReference type="Proteomes" id="UP000475862">
    <property type="component" value="Unassembled WGS sequence"/>
</dbReference>
<evidence type="ECO:0000313" key="6">
    <source>
        <dbReference type="EMBL" id="KAE9540011.1"/>
    </source>
</evidence>
<evidence type="ECO:0008006" key="8">
    <source>
        <dbReference type="Google" id="ProtNLM"/>
    </source>
</evidence>